<dbReference type="EC" id="2.4.1.1" evidence="4"/>
<dbReference type="InterPro" id="IPR052182">
    <property type="entry name" value="Glycogen/Maltodextrin_Phosph"/>
</dbReference>
<dbReference type="Pfam" id="PF00343">
    <property type="entry name" value="Phosphorylase"/>
    <property type="match status" value="1"/>
</dbReference>
<dbReference type="EMBL" id="CP045226">
    <property type="protein sequence ID" value="QFS43629.1"/>
    <property type="molecule type" value="Genomic_DNA"/>
</dbReference>
<evidence type="ECO:0000313" key="14">
    <source>
        <dbReference type="Proteomes" id="UP000326678"/>
    </source>
</evidence>
<dbReference type="InterPro" id="IPR000811">
    <property type="entry name" value="Glyco_trans_35"/>
</dbReference>
<dbReference type="RefSeq" id="WP_118163082.1">
    <property type="nucleotide sequence ID" value="NZ_CP045226.1"/>
</dbReference>
<comment type="cofactor">
    <cofactor evidence="2">
        <name>pyridoxal 5'-phosphate</name>
        <dbReference type="ChEBI" id="CHEBI:597326"/>
    </cofactor>
</comment>
<dbReference type="SUPFAM" id="SSF53756">
    <property type="entry name" value="UDP-Glycosyltransferase/glycogen phosphorylase"/>
    <property type="match status" value="1"/>
</dbReference>
<evidence type="ECO:0000256" key="8">
    <source>
        <dbReference type="ARBA" id="ARBA00022898"/>
    </source>
</evidence>
<dbReference type="GO" id="GO:0008184">
    <property type="term" value="F:glycogen phosphorylase activity"/>
    <property type="evidence" value="ECO:0007669"/>
    <property type="project" value="InterPro"/>
</dbReference>
<comment type="catalytic activity">
    <reaction evidence="1">
        <text>[(1-&gt;4)-alpha-D-glucosyl](n) + phosphate = [(1-&gt;4)-alpha-D-glucosyl](n-1) + alpha-D-glucose 1-phosphate</text>
        <dbReference type="Rhea" id="RHEA:41732"/>
        <dbReference type="Rhea" id="RHEA-COMP:9584"/>
        <dbReference type="Rhea" id="RHEA-COMP:9586"/>
        <dbReference type="ChEBI" id="CHEBI:15444"/>
        <dbReference type="ChEBI" id="CHEBI:43474"/>
        <dbReference type="ChEBI" id="CHEBI:58601"/>
        <dbReference type="EC" id="2.4.1.1"/>
    </reaction>
</comment>
<evidence type="ECO:0000313" key="13">
    <source>
        <dbReference type="EMBL" id="QFS43629.1"/>
    </source>
</evidence>
<keyword evidence="5" id="KW-0021">Allosteric enzyme</keyword>
<dbReference type="KEGG" id="nsh:GXM_01102"/>
<protein>
    <recommendedName>
        <fullName evidence="4">glycogen phosphorylase</fullName>
        <ecNumber evidence="4">2.4.1.1</ecNumber>
    </recommendedName>
</protein>
<dbReference type="PROSITE" id="PS00102">
    <property type="entry name" value="PHOSPHORYLASE"/>
    <property type="match status" value="1"/>
</dbReference>
<dbReference type="InterPro" id="IPR035090">
    <property type="entry name" value="Pyridoxal_P_attach_site"/>
</dbReference>
<dbReference type="PIRSF" id="PIRSF000460">
    <property type="entry name" value="Pprylas_GlgP"/>
    <property type="match status" value="1"/>
</dbReference>
<comment type="similarity">
    <text evidence="3">Belongs to the glycogen phosphorylase family.</text>
</comment>
<evidence type="ECO:0000256" key="7">
    <source>
        <dbReference type="ARBA" id="ARBA00022679"/>
    </source>
</evidence>
<evidence type="ECO:0000256" key="11">
    <source>
        <dbReference type="PIRSR" id="PIRSR000460-1"/>
    </source>
</evidence>
<proteinExistence type="inferred from homology"/>
<evidence type="ECO:0000256" key="1">
    <source>
        <dbReference type="ARBA" id="ARBA00001275"/>
    </source>
</evidence>
<dbReference type="GO" id="GO:0030170">
    <property type="term" value="F:pyridoxal phosphate binding"/>
    <property type="evidence" value="ECO:0007669"/>
    <property type="project" value="InterPro"/>
</dbReference>
<dbReference type="AlphaFoldDB" id="A0A5P8VUM5"/>
<evidence type="ECO:0000256" key="3">
    <source>
        <dbReference type="ARBA" id="ARBA00006047"/>
    </source>
</evidence>
<dbReference type="PANTHER" id="PTHR42655:SF1">
    <property type="entry name" value="GLYCOGEN PHOSPHORYLASE"/>
    <property type="match status" value="1"/>
</dbReference>
<dbReference type="Proteomes" id="UP000326678">
    <property type="component" value="Chromosome Gxm1"/>
</dbReference>
<dbReference type="Gene3D" id="3.40.50.2000">
    <property type="entry name" value="Glycogen Phosphorylase B"/>
    <property type="match status" value="3"/>
</dbReference>
<reference evidence="13 14" key="1">
    <citation type="submission" date="2019-10" db="EMBL/GenBank/DDBJ databases">
        <title>Genomic and transcriptomic insights into the perfect genentic adaptation of a filamentous nitrogen-fixing cyanobacterium to rice fields.</title>
        <authorList>
            <person name="Chen Z."/>
        </authorList>
    </citation>
    <scope>NUCLEOTIDE SEQUENCE [LARGE SCALE GENOMIC DNA]</scope>
    <source>
        <strain evidence="13">CCNUC1</strain>
    </source>
</reference>
<keyword evidence="8 11" id="KW-0663">Pyridoxal phosphate</keyword>
<sequence>MQPIRTFNVSPSLPPRLEPLRRLAYNLHWDWNVDTKDLFRRLDSDLWESTHHNPVLMLGTISQSRLLEVVEDEGFLAQMDRADRQLDDYLQERTWYQKQREQKPKECYAYFSAEFGLVDCLPVYSGGLGVLAGDHLKSASDLGLPLVGVGLLYQQGYFAQYLNADGWQQERYLLNDFYNMPLHLERNADGSELRIAVDYPGRKVYARVWRVQVGTVPLYLMDTNIEPNNTYDHDITDQLYGGDIDMRIHQEIMLGIGGVQMLKALGLKVTAYHMNEGHAAFSALERIRLLIQEEGLDYPQAKQVVASSNIFTTHTPVPAGIDLFAPDKMLHYLGYYAEIFGLPKEQFLGLGRENTGDLSGPFSMAVLALKMATFSNGVAQLHGVVSRQMFQGLWQNVPVEEVPIAAITNGVHARSCVAKSTQELYDRYLGPNWSSAPPDSPLWDRMDAIPDEELWRNHERCRLDMILYVREHLVKHLTDRGASASEIIQAQEVLDPYAFTIGFARRFATYKRATLWMRDLDRIKRLLLANKDRKVQFVIAGKAHPKDIPGKELIREINHFIREQHLEKQVVFVPNYDIHISRLMVAGCDIWLNTPRRPREASGTSGMKAAMNGLPNLSVLDGWWDEADYVRTGWAIGHGENYDDPNYQDEVEANALYELLEKEVVPLFYEHRDTDGLPRPWVAKMKDAIRLNCPFFNTARMVGEYAQRAYFPASDRYHTLTVDNYAPAKELAAWKEKLGEHWFNIRIKDVDVSAASDDIEVNQTVAVIAKVDLATLTNDDVQVELYQGAIDANGEIVNAVPVVMDYQGEDGQQLSIYTGNITYTASGLQGLSLRVLPKNKNLANPYEPRLIAWAE</sequence>
<evidence type="ECO:0000259" key="12">
    <source>
        <dbReference type="Pfam" id="PF11897"/>
    </source>
</evidence>
<evidence type="ECO:0000256" key="2">
    <source>
        <dbReference type="ARBA" id="ARBA00001933"/>
    </source>
</evidence>
<evidence type="ECO:0000256" key="10">
    <source>
        <dbReference type="ARBA" id="ARBA00025174"/>
    </source>
</evidence>
<keyword evidence="7" id="KW-0808">Transferase</keyword>
<dbReference type="NCBIfam" id="TIGR02094">
    <property type="entry name" value="more_P_ylases"/>
    <property type="match status" value="1"/>
</dbReference>
<comment type="function">
    <text evidence="10">Phosphorylase is an important allosteric enzyme in carbohydrate metabolism. Enzymes from different sources differ in their regulatory mechanisms and in their natural substrates. However, all known phosphorylases share catalytic and structural properties.</text>
</comment>
<keyword evidence="14" id="KW-1185">Reference proteome</keyword>
<keyword evidence="9" id="KW-0119">Carbohydrate metabolism</keyword>
<gene>
    <name evidence="13" type="ORF">GXM_01102</name>
</gene>
<dbReference type="Pfam" id="PF11897">
    <property type="entry name" value="DUF3417"/>
    <property type="match status" value="1"/>
</dbReference>
<dbReference type="InterPro" id="IPR024517">
    <property type="entry name" value="Glycogen_phosphorylase_DUF3417"/>
</dbReference>
<keyword evidence="6" id="KW-0328">Glycosyltransferase</keyword>
<feature type="modified residue" description="N6-(pyridoxal phosphate)lysine" evidence="11">
    <location>
        <position position="608"/>
    </location>
</feature>
<evidence type="ECO:0000256" key="9">
    <source>
        <dbReference type="ARBA" id="ARBA00023277"/>
    </source>
</evidence>
<dbReference type="PANTHER" id="PTHR42655">
    <property type="entry name" value="GLYCOGEN PHOSPHORYLASE"/>
    <property type="match status" value="1"/>
</dbReference>
<evidence type="ECO:0000256" key="5">
    <source>
        <dbReference type="ARBA" id="ARBA00022533"/>
    </source>
</evidence>
<evidence type="ECO:0000256" key="6">
    <source>
        <dbReference type="ARBA" id="ARBA00022676"/>
    </source>
</evidence>
<name>A0A5P8VUM5_9NOSO</name>
<evidence type="ECO:0000256" key="4">
    <source>
        <dbReference type="ARBA" id="ARBA00012591"/>
    </source>
</evidence>
<feature type="domain" description="DUF3417" evidence="12">
    <location>
        <begin position="13"/>
        <end position="121"/>
    </location>
</feature>
<dbReference type="GO" id="GO:0005975">
    <property type="term" value="P:carbohydrate metabolic process"/>
    <property type="evidence" value="ECO:0007669"/>
    <property type="project" value="InterPro"/>
</dbReference>
<accession>A0A5P8VUM5</accession>
<organism evidence="13 14">
    <name type="scientific">Nostoc sphaeroides CCNUC1</name>
    <dbReference type="NCBI Taxonomy" id="2653204"/>
    <lineage>
        <taxon>Bacteria</taxon>
        <taxon>Bacillati</taxon>
        <taxon>Cyanobacteriota</taxon>
        <taxon>Cyanophyceae</taxon>
        <taxon>Nostocales</taxon>
        <taxon>Nostocaceae</taxon>
        <taxon>Nostoc</taxon>
    </lineage>
</organism>
<dbReference type="InterPro" id="IPR011834">
    <property type="entry name" value="Agluc_phsphrylas"/>
</dbReference>